<keyword evidence="9" id="KW-1185">Reference proteome</keyword>
<keyword evidence="2" id="KW-0645">Protease</keyword>
<evidence type="ECO:0000256" key="1">
    <source>
        <dbReference type="ARBA" id="ARBA00005836"/>
    </source>
</evidence>
<proteinExistence type="inferred from homology"/>
<evidence type="ECO:0000259" key="7">
    <source>
        <dbReference type="Pfam" id="PF19290"/>
    </source>
</evidence>
<evidence type="ECO:0000313" key="9">
    <source>
        <dbReference type="Proteomes" id="UP000222056"/>
    </source>
</evidence>
<dbReference type="Gene3D" id="3.30.2290.10">
    <property type="entry name" value="PmbA/TldD superfamily"/>
    <property type="match status" value="1"/>
</dbReference>
<dbReference type="Proteomes" id="UP000222056">
    <property type="component" value="Unassembled WGS sequence"/>
</dbReference>
<gene>
    <name evidence="8" type="ORF">SAMN02745716_1293</name>
</gene>
<dbReference type="GO" id="GO:0008237">
    <property type="term" value="F:metallopeptidase activity"/>
    <property type="evidence" value="ECO:0007669"/>
    <property type="project" value="UniProtKB-KW"/>
</dbReference>
<dbReference type="InterPro" id="IPR045570">
    <property type="entry name" value="Metalloprtase-TldD/E_cen_dom"/>
</dbReference>
<dbReference type="OrthoDB" id="9803213at2"/>
<dbReference type="PANTHER" id="PTHR30624:SF4">
    <property type="entry name" value="METALLOPROTEASE TLDD"/>
    <property type="match status" value="1"/>
</dbReference>
<dbReference type="RefSeq" id="WP_093117485.1">
    <property type="nucleotide sequence ID" value="NZ_FNWJ01000002.1"/>
</dbReference>
<keyword evidence="4" id="KW-0482">Metalloprotease</keyword>
<dbReference type="PIRSF" id="PIRSF004919">
    <property type="entry name" value="TldD"/>
    <property type="match status" value="1"/>
</dbReference>
<dbReference type="EMBL" id="FNWJ01000002">
    <property type="protein sequence ID" value="SEH13741.1"/>
    <property type="molecule type" value="Genomic_DNA"/>
</dbReference>
<evidence type="ECO:0000256" key="3">
    <source>
        <dbReference type="ARBA" id="ARBA00022801"/>
    </source>
</evidence>
<evidence type="ECO:0000313" key="8">
    <source>
        <dbReference type="EMBL" id="SEH13741.1"/>
    </source>
</evidence>
<dbReference type="Pfam" id="PF19289">
    <property type="entry name" value="PmbA_TldD_3rd"/>
    <property type="match status" value="1"/>
</dbReference>
<dbReference type="InterPro" id="IPR051463">
    <property type="entry name" value="Peptidase_U62_metallo"/>
</dbReference>
<dbReference type="InterPro" id="IPR002510">
    <property type="entry name" value="Metalloprtase-TldD/E_N"/>
</dbReference>
<dbReference type="GO" id="GO:0005829">
    <property type="term" value="C:cytosol"/>
    <property type="evidence" value="ECO:0007669"/>
    <property type="project" value="TreeGrafter"/>
</dbReference>
<reference evidence="9" key="1">
    <citation type="submission" date="2016-10" db="EMBL/GenBank/DDBJ databases">
        <authorList>
            <person name="Varghese N."/>
            <person name="Submissions S."/>
        </authorList>
    </citation>
    <scope>NUCLEOTIDE SEQUENCE [LARGE SCALE GENOMIC DNA]</scope>
    <source>
        <strain evidence="9">ATCC 35263</strain>
    </source>
</reference>
<evidence type="ECO:0000259" key="5">
    <source>
        <dbReference type="Pfam" id="PF01523"/>
    </source>
</evidence>
<evidence type="ECO:0000256" key="4">
    <source>
        <dbReference type="ARBA" id="ARBA00023049"/>
    </source>
</evidence>
<comment type="similarity">
    <text evidence="1">Belongs to the peptidase U62 family.</text>
</comment>
<dbReference type="PANTHER" id="PTHR30624">
    <property type="entry name" value="UNCHARACTERIZED PROTEIN TLDD AND PMBA"/>
    <property type="match status" value="1"/>
</dbReference>
<dbReference type="SUPFAM" id="SSF111283">
    <property type="entry name" value="Putative modulator of DNA gyrase, PmbA/TldD"/>
    <property type="match status" value="1"/>
</dbReference>
<dbReference type="GO" id="GO:0006508">
    <property type="term" value="P:proteolysis"/>
    <property type="evidence" value="ECO:0007669"/>
    <property type="project" value="UniProtKB-KW"/>
</dbReference>
<dbReference type="InterPro" id="IPR036059">
    <property type="entry name" value="TldD/PmbA_sf"/>
</dbReference>
<protein>
    <submittedName>
        <fullName evidence="8">TldD protein</fullName>
    </submittedName>
</protein>
<dbReference type="Pfam" id="PF19290">
    <property type="entry name" value="PmbA_TldD_2nd"/>
    <property type="match status" value="1"/>
</dbReference>
<evidence type="ECO:0000256" key="2">
    <source>
        <dbReference type="ARBA" id="ARBA00022670"/>
    </source>
</evidence>
<dbReference type="STRING" id="29539.SAMN02745716_1293"/>
<dbReference type="InterPro" id="IPR025502">
    <property type="entry name" value="TldD"/>
</dbReference>
<dbReference type="InterPro" id="IPR045569">
    <property type="entry name" value="Metalloprtase-TldD/E_C"/>
</dbReference>
<sequence length="459" mass="48262">MITTDLADQLLARLLRRGGDFAEVYAEERHALTLSRDDRRLERPQRGHELGTCLRLVVGGSTYYGYVDGLGEADLLALADSIASAGRSGRGKVITPGPPSDRRRHPVAVDPEEVETQRKAELLAAVDEAARARGKEVVQARAGYAESLRRVAIFNSEGVAAHDQRVRVRLSCQVVARRGDRVESGVETLGGHAGFELVAEAGERVGAEAARKALALLDAVEAPTGELPVVVGNGFGGVLLHEAVGHGLEADAVQKGASVYAGRLGEQLAASFVTAYDDGSRLGAWGSDGCDDEGTPTQRTTIIEEGRLVSYLFDLTRARSAGVESTGNGRRQSYRHAPLPRMTNTYFAPGDAKPEELIAEIDRGVYAISFGGGQVEPATGDFVFGVSEGYLIEGGRVTAPVRGATLVGNGLEVLKAIDGIADDLEIATGFCGKAGQSVPAGVGQPHVRLRSITVGGTGS</sequence>
<feature type="domain" description="Metalloprotease TldD/E C-terminal" evidence="6">
    <location>
        <begin position="224"/>
        <end position="456"/>
    </location>
</feature>
<evidence type="ECO:0000259" key="6">
    <source>
        <dbReference type="Pfam" id="PF19289"/>
    </source>
</evidence>
<organism evidence="8 9">
    <name type="scientific">Thermoleophilum album</name>
    <dbReference type="NCBI Taxonomy" id="29539"/>
    <lineage>
        <taxon>Bacteria</taxon>
        <taxon>Bacillati</taxon>
        <taxon>Actinomycetota</taxon>
        <taxon>Thermoleophilia</taxon>
        <taxon>Thermoleophilales</taxon>
        <taxon>Thermoleophilaceae</taxon>
        <taxon>Thermoleophilum</taxon>
    </lineage>
</organism>
<dbReference type="Pfam" id="PF01523">
    <property type="entry name" value="PmbA_TldD_1st"/>
    <property type="match status" value="1"/>
</dbReference>
<feature type="domain" description="Metalloprotease TldD/E N-terminal" evidence="5">
    <location>
        <begin position="22"/>
        <end position="81"/>
    </location>
</feature>
<dbReference type="InterPro" id="IPR035068">
    <property type="entry name" value="TldD/PmbA_N"/>
</dbReference>
<dbReference type="AlphaFoldDB" id="A0A1H6FS60"/>
<feature type="domain" description="Metalloprotease TldD/E central" evidence="7">
    <location>
        <begin position="110"/>
        <end position="217"/>
    </location>
</feature>
<name>A0A1H6FS60_THEAL</name>
<accession>A0A1H6FS60</accession>
<keyword evidence="3" id="KW-0378">Hydrolase</keyword>